<dbReference type="Pfam" id="PF00033">
    <property type="entry name" value="Cytochrome_B"/>
    <property type="match status" value="1"/>
</dbReference>
<keyword evidence="13 17" id="KW-0408">Iron</keyword>
<dbReference type="GO" id="GO:0006122">
    <property type="term" value="P:mitochondrial electron transport, ubiquinol to cytochrome c"/>
    <property type="evidence" value="ECO:0007669"/>
    <property type="project" value="TreeGrafter"/>
</dbReference>
<dbReference type="InterPro" id="IPR005798">
    <property type="entry name" value="Cyt_b/b6_C"/>
</dbReference>
<reference evidence="20" key="1">
    <citation type="submission" date="2020-09" db="EMBL/GenBank/DDBJ databases">
        <title>The mitochondrial genome of the sheep roundworm Ascaris ovis (Nematoda, Ascarididae) from Southwest China.</title>
        <authorList>
            <person name="Chen Y."/>
            <person name="Wang L."/>
            <person name="Zhou X."/>
            <person name="Tang R."/>
            <person name="Li Y."/>
            <person name="Liu Y."/>
            <person name="Xie Y."/>
        </authorList>
    </citation>
    <scope>NUCLEOTIDE SEQUENCE</scope>
    <source>
        <strain evidence="20">Aosc</strain>
    </source>
</reference>
<evidence type="ECO:0000259" key="18">
    <source>
        <dbReference type="PROSITE" id="PS51002"/>
    </source>
</evidence>
<comment type="subunit">
    <text evidence="3">The main subunits of complex b-c1 are: cytochrome b, cytochrome c1 and the Rieske protein.</text>
</comment>
<dbReference type="AlphaFoldDB" id="A0A7S7AC07"/>
<dbReference type="PANTHER" id="PTHR19271">
    <property type="entry name" value="CYTOCHROME B"/>
    <property type="match status" value="1"/>
</dbReference>
<feature type="transmembrane region" description="Helical" evidence="17">
    <location>
        <begin position="169"/>
        <end position="191"/>
    </location>
</feature>
<gene>
    <name evidence="20" type="primary">CYTB</name>
</gene>
<feature type="transmembrane region" description="Helical" evidence="17">
    <location>
        <begin position="221"/>
        <end position="241"/>
    </location>
</feature>
<feature type="transmembrane region" description="Helical" evidence="17">
    <location>
        <begin position="103"/>
        <end position="126"/>
    </location>
</feature>
<dbReference type="GO" id="GO:0046872">
    <property type="term" value="F:metal ion binding"/>
    <property type="evidence" value="ECO:0007669"/>
    <property type="project" value="UniProtKB-UniRule"/>
</dbReference>
<feature type="domain" description="Cytochrome b/b6 C-terminal region profile" evidence="19">
    <location>
        <begin position="202"/>
        <end position="365"/>
    </location>
</feature>
<dbReference type="InterPro" id="IPR027387">
    <property type="entry name" value="Cytb/b6-like_sf"/>
</dbReference>
<evidence type="ECO:0000256" key="1">
    <source>
        <dbReference type="ARBA" id="ARBA00002566"/>
    </source>
</evidence>
<dbReference type="SUPFAM" id="SSF81342">
    <property type="entry name" value="Transmembrane di-heme cytochromes"/>
    <property type="match status" value="1"/>
</dbReference>
<dbReference type="GO" id="GO:0008121">
    <property type="term" value="F:quinol-cytochrome-c reductase activity"/>
    <property type="evidence" value="ECO:0007669"/>
    <property type="project" value="TreeGrafter"/>
</dbReference>
<geneLocation type="mitochondrion" evidence="20"/>
<evidence type="ECO:0000259" key="19">
    <source>
        <dbReference type="PROSITE" id="PS51003"/>
    </source>
</evidence>
<keyword evidence="11 17" id="KW-0249">Electron transport</keyword>
<feature type="transmembrane region" description="Helical" evidence="17">
    <location>
        <begin position="334"/>
        <end position="360"/>
    </location>
</feature>
<proteinExistence type="inferred from homology"/>
<dbReference type="EMBL" id="MT993838">
    <property type="protein sequence ID" value="QOW40478.1"/>
    <property type="molecule type" value="Genomic_DNA"/>
</dbReference>
<keyword evidence="12 17" id="KW-1133">Transmembrane helix</keyword>
<dbReference type="CDD" id="cd00284">
    <property type="entry name" value="Cytochrome_b_N"/>
    <property type="match status" value="1"/>
</dbReference>
<evidence type="ECO:0000256" key="5">
    <source>
        <dbReference type="ARBA" id="ARBA00022448"/>
    </source>
</evidence>
<comment type="similarity">
    <text evidence="17">Belongs to the cytochrome b family.</text>
</comment>
<evidence type="ECO:0000256" key="3">
    <source>
        <dbReference type="ARBA" id="ARBA00011649"/>
    </source>
</evidence>
<evidence type="ECO:0000256" key="2">
    <source>
        <dbReference type="ARBA" id="ARBA00004448"/>
    </source>
</evidence>
<keyword evidence="6 17" id="KW-0349">Heme</keyword>
<feature type="domain" description="Cytochrome b/b6 N-terminal region profile" evidence="18">
    <location>
        <begin position="1"/>
        <end position="201"/>
    </location>
</feature>
<evidence type="ECO:0000256" key="4">
    <source>
        <dbReference type="ARBA" id="ARBA00013531"/>
    </source>
</evidence>
<comment type="cofactor">
    <cofactor evidence="17">
        <name>heme b</name>
        <dbReference type="ChEBI" id="CHEBI:60344"/>
    </cofactor>
    <text evidence="17">Binds 2 heme groups non-covalently.</text>
</comment>
<keyword evidence="16 17" id="KW-0472">Membrane</keyword>
<dbReference type="InterPro" id="IPR048259">
    <property type="entry name" value="Cytochrome_b_N_euk/bac"/>
</dbReference>
<feature type="transmembrane region" description="Helical" evidence="17">
    <location>
        <begin position="278"/>
        <end position="299"/>
    </location>
</feature>
<dbReference type="PANTHER" id="PTHR19271:SF16">
    <property type="entry name" value="CYTOCHROME B"/>
    <property type="match status" value="1"/>
</dbReference>
<evidence type="ECO:0000256" key="13">
    <source>
        <dbReference type="ARBA" id="ARBA00023004"/>
    </source>
</evidence>
<feature type="transmembrane region" description="Helical" evidence="17">
    <location>
        <begin position="67"/>
        <end position="91"/>
    </location>
</feature>
<evidence type="ECO:0000256" key="14">
    <source>
        <dbReference type="ARBA" id="ARBA00023075"/>
    </source>
</evidence>
<comment type="subcellular location">
    <subcellularLocation>
        <location evidence="2">Mitochondrion inner membrane</location>
        <topology evidence="2">Multi-pass membrane protein</topology>
    </subcellularLocation>
</comment>
<dbReference type="PROSITE" id="PS51003">
    <property type="entry name" value="CYTB_CTER"/>
    <property type="match status" value="1"/>
</dbReference>
<accession>A0A7S7AC07</accession>
<evidence type="ECO:0000256" key="8">
    <source>
        <dbReference type="ARBA" id="ARBA00022692"/>
    </source>
</evidence>
<evidence type="ECO:0000256" key="15">
    <source>
        <dbReference type="ARBA" id="ARBA00023128"/>
    </source>
</evidence>
<comment type="function">
    <text evidence="1 17">Component of the ubiquinol-cytochrome c reductase complex (complex III or cytochrome b-c1 complex) that is part of the mitochondrial respiratory chain. The b-c1 complex mediates electron transfer from ubiquinol to cytochrome c. Contributes to the generation of a proton gradient across the mitochondrial membrane that is then used for ATP synthesis.</text>
</comment>
<name>A0A7S7AC07_9BILA</name>
<keyword evidence="5 17" id="KW-0813">Transport</keyword>
<dbReference type="GO" id="GO:0016491">
    <property type="term" value="F:oxidoreductase activity"/>
    <property type="evidence" value="ECO:0007669"/>
    <property type="project" value="UniProtKB-UniRule"/>
</dbReference>
<keyword evidence="8 17" id="KW-0812">Transmembrane</keyword>
<keyword evidence="10" id="KW-0999">Mitochondrion inner membrane</keyword>
<evidence type="ECO:0000256" key="17">
    <source>
        <dbReference type="RuleBase" id="RU362117"/>
    </source>
</evidence>
<feature type="transmembrane region" description="Helical" evidence="17">
    <location>
        <begin position="311"/>
        <end position="328"/>
    </location>
</feature>
<keyword evidence="7 17" id="KW-0679">Respiratory chain</keyword>
<dbReference type="InterPro" id="IPR016174">
    <property type="entry name" value="Di-haem_cyt_TM"/>
</dbReference>
<keyword evidence="14" id="KW-0830">Ubiquinone</keyword>
<dbReference type="Gene3D" id="1.20.810.10">
    <property type="entry name" value="Cytochrome Bc1 Complex, Chain C"/>
    <property type="match status" value="1"/>
</dbReference>
<evidence type="ECO:0000256" key="16">
    <source>
        <dbReference type="ARBA" id="ARBA00023136"/>
    </source>
</evidence>
<feature type="transmembrane region" description="Helical" evidence="17">
    <location>
        <begin position="132"/>
        <end position="157"/>
    </location>
</feature>
<protein>
    <recommendedName>
        <fullName evidence="4 17">Cytochrome b</fullName>
    </recommendedName>
</protein>
<feature type="transmembrane region" description="Helical" evidence="17">
    <location>
        <begin position="21"/>
        <end position="47"/>
    </location>
</feature>
<dbReference type="GO" id="GO:0005743">
    <property type="term" value="C:mitochondrial inner membrane"/>
    <property type="evidence" value="ECO:0007669"/>
    <property type="project" value="UniProtKB-SubCell"/>
</dbReference>
<evidence type="ECO:0000256" key="7">
    <source>
        <dbReference type="ARBA" id="ARBA00022660"/>
    </source>
</evidence>
<keyword evidence="15 17" id="KW-0496">Mitochondrion</keyword>
<dbReference type="SUPFAM" id="SSF81648">
    <property type="entry name" value="a domain/subunit of cytochrome bc1 complex (Ubiquinol-cytochrome c reductase)"/>
    <property type="match status" value="1"/>
</dbReference>
<evidence type="ECO:0000256" key="10">
    <source>
        <dbReference type="ARBA" id="ARBA00022792"/>
    </source>
</evidence>
<dbReference type="PROSITE" id="PS51002">
    <property type="entry name" value="CYTB_NTER"/>
    <property type="match status" value="1"/>
</dbReference>
<evidence type="ECO:0000313" key="20">
    <source>
        <dbReference type="EMBL" id="QOW40478.1"/>
    </source>
</evidence>
<evidence type="ECO:0000256" key="11">
    <source>
        <dbReference type="ARBA" id="ARBA00022982"/>
    </source>
</evidence>
<dbReference type="Pfam" id="PF00032">
    <property type="entry name" value="Cytochrom_B_C"/>
    <property type="match status" value="1"/>
</dbReference>
<evidence type="ECO:0000256" key="12">
    <source>
        <dbReference type="ARBA" id="ARBA00022989"/>
    </source>
</evidence>
<dbReference type="InterPro" id="IPR005797">
    <property type="entry name" value="Cyt_b/b6_N"/>
</dbReference>
<evidence type="ECO:0000256" key="9">
    <source>
        <dbReference type="ARBA" id="ARBA00022723"/>
    </source>
</evidence>
<dbReference type="InterPro" id="IPR036150">
    <property type="entry name" value="Cyt_b/b6_C_sf"/>
</dbReference>
<sequence>MELDFVNSMVVSLPSSKVLTYGWNFGSMLGMVLGFQILTGTFLGFYYSNDGTLAFLSVQYIMYEVNFGWIFRVLHFNGASLFFIFLYLHLFKGMFFMSYRLKKVWVSGIVILLLVMMEAFMGYVLVWAQMSFWASVVITSLLSVIPVWGFAIVTWIWSGFTVSSATLKFFFVLDFLVAWGLLLLVLLHLVFLHETGSTSKLYCHGDYDKVCFYPEYWVKDFLNVVVWFVFIFFSLGFPFLLGDPEMFIESDPMMSPVHIVPEWYFLFAYAILRAIPNKVLGVVSLFASILVLVVFVLVNNYVSVMSKLNKFLVFVFIFVLVVLSWLGQCLVEDPFVFLSMVFSFLYFFVIFLLFLVYYFVGRVFM</sequence>
<evidence type="ECO:0000256" key="6">
    <source>
        <dbReference type="ARBA" id="ARBA00022617"/>
    </source>
</evidence>
<organism evidence="20">
    <name type="scientific">Ascaris ovis</name>
    <dbReference type="NCBI Taxonomy" id="1885273"/>
    <lineage>
        <taxon>Eukaryota</taxon>
        <taxon>Metazoa</taxon>
        <taxon>Ecdysozoa</taxon>
        <taxon>Nematoda</taxon>
        <taxon>Chromadorea</taxon>
        <taxon>Rhabditida</taxon>
        <taxon>Spirurina</taxon>
        <taxon>Ascaridomorpha</taxon>
        <taxon>Ascaridoidea</taxon>
        <taxon>Ascarididae</taxon>
        <taxon>Ascaris</taxon>
    </lineage>
</organism>
<keyword evidence="9 17" id="KW-0479">Metal-binding</keyword>